<protein>
    <submittedName>
        <fullName evidence="3">Uncharacterized protein</fullName>
    </submittedName>
</protein>
<keyword evidence="2" id="KW-0812">Transmembrane</keyword>
<organism evidence="3 4">
    <name type="scientific">Agaribacter marinus</name>
    <dbReference type="NCBI Taxonomy" id="1431249"/>
    <lineage>
        <taxon>Bacteria</taxon>
        <taxon>Pseudomonadati</taxon>
        <taxon>Pseudomonadota</taxon>
        <taxon>Gammaproteobacteria</taxon>
        <taxon>Alteromonadales</taxon>
        <taxon>Alteromonadaceae</taxon>
        <taxon>Agaribacter</taxon>
    </lineage>
</organism>
<dbReference type="Proteomes" id="UP001156601">
    <property type="component" value="Unassembled WGS sequence"/>
</dbReference>
<proteinExistence type="predicted"/>
<evidence type="ECO:0000256" key="2">
    <source>
        <dbReference type="SAM" id="Phobius"/>
    </source>
</evidence>
<accession>A0AA37WJM7</accession>
<comment type="caution">
    <text evidence="3">The sequence shown here is derived from an EMBL/GenBank/DDBJ whole genome shotgun (WGS) entry which is preliminary data.</text>
</comment>
<keyword evidence="2" id="KW-0472">Membrane</keyword>
<evidence type="ECO:0000313" key="3">
    <source>
        <dbReference type="EMBL" id="GLR70339.1"/>
    </source>
</evidence>
<evidence type="ECO:0000313" key="4">
    <source>
        <dbReference type="Proteomes" id="UP001156601"/>
    </source>
</evidence>
<evidence type="ECO:0000256" key="1">
    <source>
        <dbReference type="SAM" id="MobiDB-lite"/>
    </source>
</evidence>
<sequence length="81" mass="9237">MSDTRAESKLTWSVCILFTLAFIMLYNAFGSNEKNTQYPSQAIPQQLKEIVEHDTLTPKNKETMLPAAQTPEKTFLKESLK</sequence>
<dbReference type="AlphaFoldDB" id="A0AA37WJM7"/>
<dbReference type="RefSeq" id="WP_284216641.1">
    <property type="nucleotide sequence ID" value="NZ_BSOT01000005.1"/>
</dbReference>
<name>A0AA37WJM7_9ALTE</name>
<reference evidence="3" key="1">
    <citation type="journal article" date="2014" name="Int. J. Syst. Evol. Microbiol.">
        <title>Complete genome sequence of Corynebacterium casei LMG S-19264T (=DSM 44701T), isolated from a smear-ripened cheese.</title>
        <authorList>
            <consortium name="US DOE Joint Genome Institute (JGI-PGF)"/>
            <person name="Walter F."/>
            <person name="Albersmeier A."/>
            <person name="Kalinowski J."/>
            <person name="Ruckert C."/>
        </authorList>
    </citation>
    <scope>NUCLEOTIDE SEQUENCE</scope>
    <source>
        <strain evidence="3">NBRC 110023</strain>
    </source>
</reference>
<feature type="region of interest" description="Disordered" evidence="1">
    <location>
        <begin position="58"/>
        <end position="81"/>
    </location>
</feature>
<gene>
    <name evidence="3" type="ORF">GCM10007852_12470</name>
</gene>
<reference evidence="3" key="2">
    <citation type="submission" date="2023-01" db="EMBL/GenBank/DDBJ databases">
        <title>Draft genome sequence of Agaribacter marinus strain NBRC 110023.</title>
        <authorList>
            <person name="Sun Q."/>
            <person name="Mori K."/>
        </authorList>
    </citation>
    <scope>NUCLEOTIDE SEQUENCE</scope>
    <source>
        <strain evidence="3">NBRC 110023</strain>
    </source>
</reference>
<dbReference type="EMBL" id="BSOT01000005">
    <property type="protein sequence ID" value="GLR70339.1"/>
    <property type="molecule type" value="Genomic_DNA"/>
</dbReference>
<keyword evidence="2" id="KW-1133">Transmembrane helix</keyword>
<keyword evidence="4" id="KW-1185">Reference proteome</keyword>
<feature type="transmembrane region" description="Helical" evidence="2">
    <location>
        <begin position="12"/>
        <end position="29"/>
    </location>
</feature>